<dbReference type="InterPro" id="IPR012677">
    <property type="entry name" value="Nucleotide-bd_a/b_plait_sf"/>
</dbReference>
<dbReference type="Pfam" id="PF00076">
    <property type="entry name" value="RRM_1"/>
    <property type="match status" value="1"/>
</dbReference>
<evidence type="ECO:0000313" key="3">
    <source>
        <dbReference type="EMBL" id="CAH1416384.1"/>
    </source>
</evidence>
<dbReference type="Gene3D" id="3.30.70.330">
    <property type="match status" value="1"/>
</dbReference>
<evidence type="ECO:0000256" key="1">
    <source>
        <dbReference type="PROSITE-ProRule" id="PRU00176"/>
    </source>
</evidence>
<dbReference type="SUPFAM" id="SSF54928">
    <property type="entry name" value="RNA-binding domain, RBD"/>
    <property type="match status" value="1"/>
</dbReference>
<sequence length="321" mass="36635">MKNVGEWVEVRRRKPQSTTNITTFYVSNIQQDTTVNMLSEAFRKYDKIVDIYIPGRKDRAGSYFTFVKYSGIKESQAMLNSMNQVRCRQCILKVNVAKYEKRYNQYKQAYRPHRGHHVQSSTIPGVWSKISEGKSFAEAVTGRKEGKLVPSVSLNRILAMKPEAVLTGEVISFHLLNNLPELLKKDGISPREVFYVGGLKIILRFSLHEDASGYLMNEQAWSKWFKWLNAGFAEDVPFERMAWIKIVGLPIQLRSEENVNLIAGKIGKVIEVDNCQNWHGINLSSPHARILTGSKTLINLEINCNFLGTIFTVGVIETKYI</sequence>
<name>A0AAU9LSD0_9ASTR</name>
<gene>
    <name evidence="3" type="ORF">LVIROSA_LOCUS4152</name>
</gene>
<dbReference type="InterPro" id="IPR035979">
    <property type="entry name" value="RBD_domain_sf"/>
</dbReference>
<comment type="caution">
    <text evidence="3">The sequence shown here is derived from an EMBL/GenBank/DDBJ whole genome shotgun (WGS) entry which is preliminary data.</text>
</comment>
<keyword evidence="1" id="KW-0694">RNA-binding</keyword>
<dbReference type="AlphaFoldDB" id="A0AAU9LSD0"/>
<dbReference type="GO" id="GO:0003723">
    <property type="term" value="F:RNA binding"/>
    <property type="evidence" value="ECO:0007669"/>
    <property type="project" value="UniProtKB-UniRule"/>
</dbReference>
<organism evidence="3 4">
    <name type="scientific">Lactuca virosa</name>
    <dbReference type="NCBI Taxonomy" id="75947"/>
    <lineage>
        <taxon>Eukaryota</taxon>
        <taxon>Viridiplantae</taxon>
        <taxon>Streptophyta</taxon>
        <taxon>Embryophyta</taxon>
        <taxon>Tracheophyta</taxon>
        <taxon>Spermatophyta</taxon>
        <taxon>Magnoliopsida</taxon>
        <taxon>eudicotyledons</taxon>
        <taxon>Gunneridae</taxon>
        <taxon>Pentapetalae</taxon>
        <taxon>asterids</taxon>
        <taxon>campanulids</taxon>
        <taxon>Asterales</taxon>
        <taxon>Asteraceae</taxon>
        <taxon>Cichorioideae</taxon>
        <taxon>Cichorieae</taxon>
        <taxon>Lactucinae</taxon>
        <taxon>Lactuca</taxon>
    </lineage>
</organism>
<reference evidence="3 4" key="1">
    <citation type="submission" date="2022-01" db="EMBL/GenBank/DDBJ databases">
        <authorList>
            <person name="Xiong W."/>
            <person name="Schranz E."/>
        </authorList>
    </citation>
    <scope>NUCLEOTIDE SEQUENCE [LARGE SCALE GENOMIC DNA]</scope>
</reference>
<dbReference type="InterPro" id="IPR000504">
    <property type="entry name" value="RRM_dom"/>
</dbReference>
<dbReference type="PROSITE" id="PS50102">
    <property type="entry name" value="RRM"/>
    <property type="match status" value="1"/>
</dbReference>
<feature type="domain" description="RRM" evidence="2">
    <location>
        <begin position="22"/>
        <end position="99"/>
    </location>
</feature>
<dbReference type="Proteomes" id="UP001157418">
    <property type="component" value="Unassembled WGS sequence"/>
</dbReference>
<keyword evidence="4" id="KW-1185">Reference proteome</keyword>
<dbReference type="EMBL" id="CAKMRJ010000002">
    <property type="protein sequence ID" value="CAH1416384.1"/>
    <property type="molecule type" value="Genomic_DNA"/>
</dbReference>
<evidence type="ECO:0000259" key="2">
    <source>
        <dbReference type="PROSITE" id="PS50102"/>
    </source>
</evidence>
<protein>
    <recommendedName>
        <fullName evidence="2">RRM domain-containing protein</fullName>
    </recommendedName>
</protein>
<evidence type="ECO:0000313" key="4">
    <source>
        <dbReference type="Proteomes" id="UP001157418"/>
    </source>
</evidence>
<proteinExistence type="predicted"/>
<accession>A0AAU9LSD0</accession>
<dbReference type="SMART" id="SM00360">
    <property type="entry name" value="RRM"/>
    <property type="match status" value="1"/>
</dbReference>